<protein>
    <recommendedName>
        <fullName evidence="7 8">Small ribosomal subunit protein bS20</fullName>
    </recommendedName>
</protein>
<proteinExistence type="inferred from homology"/>
<dbReference type="Gene3D" id="1.20.58.110">
    <property type="entry name" value="Ribosomal protein S20"/>
    <property type="match status" value="1"/>
</dbReference>
<dbReference type="FunFam" id="1.20.58.110:FF:000001">
    <property type="entry name" value="30S ribosomal protein S20"/>
    <property type="match status" value="1"/>
</dbReference>
<organism evidence="10 11">
    <name type="scientific">Desulfosoma caldarium</name>
    <dbReference type="NCBI Taxonomy" id="610254"/>
    <lineage>
        <taxon>Bacteria</taxon>
        <taxon>Pseudomonadati</taxon>
        <taxon>Thermodesulfobacteriota</taxon>
        <taxon>Syntrophobacteria</taxon>
        <taxon>Syntrophobacterales</taxon>
        <taxon>Syntrophobacteraceae</taxon>
        <taxon>Desulfosoma</taxon>
    </lineage>
</organism>
<dbReference type="SUPFAM" id="SSF46992">
    <property type="entry name" value="Ribosomal protein S20"/>
    <property type="match status" value="1"/>
</dbReference>
<dbReference type="GO" id="GO:0005829">
    <property type="term" value="C:cytosol"/>
    <property type="evidence" value="ECO:0007669"/>
    <property type="project" value="TreeGrafter"/>
</dbReference>
<evidence type="ECO:0000256" key="9">
    <source>
        <dbReference type="SAM" id="MobiDB-lite"/>
    </source>
</evidence>
<accession>A0A3N1UTB7</accession>
<sequence length="92" mass="10421">MANHKSALKRARQSEVRRMRNRARKSRMKTAIRKLEEAIRTNAVDEAVVRLREATSIIAKTAAKGTIHRNTAARKISRLTKKVNMLKVAQSA</sequence>
<evidence type="ECO:0000256" key="4">
    <source>
        <dbReference type="ARBA" id="ARBA00022884"/>
    </source>
</evidence>
<name>A0A3N1UTB7_9BACT</name>
<dbReference type="HAMAP" id="MF_00500">
    <property type="entry name" value="Ribosomal_bS20"/>
    <property type="match status" value="1"/>
</dbReference>
<feature type="compositionally biased region" description="Basic residues" evidence="9">
    <location>
        <begin position="1"/>
        <end position="11"/>
    </location>
</feature>
<dbReference type="PANTHER" id="PTHR33398:SF1">
    <property type="entry name" value="SMALL RIBOSOMAL SUBUNIT PROTEIN BS20C"/>
    <property type="match status" value="1"/>
</dbReference>
<evidence type="ECO:0000256" key="7">
    <source>
        <dbReference type="ARBA" id="ARBA00035136"/>
    </source>
</evidence>
<keyword evidence="4 8" id="KW-0694">RNA-binding</keyword>
<feature type="compositionally biased region" description="Basic residues" evidence="9">
    <location>
        <begin position="19"/>
        <end position="29"/>
    </location>
</feature>
<keyword evidence="6 8" id="KW-0687">Ribonucleoprotein</keyword>
<evidence type="ECO:0000313" key="11">
    <source>
        <dbReference type="Proteomes" id="UP000276223"/>
    </source>
</evidence>
<keyword evidence="11" id="KW-1185">Reference proteome</keyword>
<comment type="caution">
    <text evidence="10">The sequence shown here is derived from an EMBL/GenBank/DDBJ whole genome shotgun (WGS) entry which is preliminary data.</text>
</comment>
<feature type="region of interest" description="Disordered" evidence="9">
    <location>
        <begin position="1"/>
        <end position="29"/>
    </location>
</feature>
<dbReference type="Pfam" id="PF01649">
    <property type="entry name" value="Ribosomal_S20p"/>
    <property type="match status" value="1"/>
</dbReference>
<dbReference type="InterPro" id="IPR036510">
    <property type="entry name" value="Ribosomal_bS20_sf"/>
</dbReference>
<evidence type="ECO:0000256" key="2">
    <source>
        <dbReference type="ARBA" id="ARBA00007634"/>
    </source>
</evidence>
<dbReference type="InterPro" id="IPR002583">
    <property type="entry name" value="Ribosomal_bS20"/>
</dbReference>
<dbReference type="AlphaFoldDB" id="A0A3N1UTB7"/>
<keyword evidence="5 8" id="KW-0689">Ribosomal protein</keyword>
<dbReference type="RefSeq" id="WP_123290813.1">
    <property type="nucleotide sequence ID" value="NZ_RJVA01000013.1"/>
</dbReference>
<dbReference type="PANTHER" id="PTHR33398">
    <property type="entry name" value="30S RIBOSOMAL PROTEIN S20"/>
    <property type="match status" value="1"/>
</dbReference>
<evidence type="ECO:0000256" key="6">
    <source>
        <dbReference type="ARBA" id="ARBA00023274"/>
    </source>
</evidence>
<dbReference type="Proteomes" id="UP000276223">
    <property type="component" value="Unassembled WGS sequence"/>
</dbReference>
<evidence type="ECO:0000313" key="10">
    <source>
        <dbReference type="EMBL" id="ROQ91091.1"/>
    </source>
</evidence>
<reference evidence="10 11" key="1">
    <citation type="submission" date="2018-11" db="EMBL/GenBank/DDBJ databases">
        <title>Genomic Encyclopedia of Type Strains, Phase IV (KMG-IV): sequencing the most valuable type-strain genomes for metagenomic binning, comparative biology and taxonomic classification.</title>
        <authorList>
            <person name="Goeker M."/>
        </authorList>
    </citation>
    <scope>NUCLEOTIDE SEQUENCE [LARGE SCALE GENOMIC DNA]</scope>
    <source>
        <strain evidence="10 11">DSM 22027</strain>
    </source>
</reference>
<dbReference type="NCBIfam" id="TIGR00029">
    <property type="entry name" value="S20"/>
    <property type="match status" value="1"/>
</dbReference>
<evidence type="ECO:0000256" key="8">
    <source>
        <dbReference type="HAMAP-Rule" id="MF_00500"/>
    </source>
</evidence>
<dbReference type="EMBL" id="RJVA01000013">
    <property type="protein sequence ID" value="ROQ91091.1"/>
    <property type="molecule type" value="Genomic_DNA"/>
</dbReference>
<comment type="function">
    <text evidence="1 8">Binds directly to 16S ribosomal RNA.</text>
</comment>
<evidence type="ECO:0000256" key="5">
    <source>
        <dbReference type="ARBA" id="ARBA00022980"/>
    </source>
</evidence>
<evidence type="ECO:0000256" key="1">
    <source>
        <dbReference type="ARBA" id="ARBA00003134"/>
    </source>
</evidence>
<keyword evidence="3 8" id="KW-0699">rRNA-binding</keyword>
<dbReference type="GO" id="GO:0070181">
    <property type="term" value="F:small ribosomal subunit rRNA binding"/>
    <property type="evidence" value="ECO:0007669"/>
    <property type="project" value="TreeGrafter"/>
</dbReference>
<dbReference type="GO" id="GO:0015935">
    <property type="term" value="C:small ribosomal subunit"/>
    <property type="evidence" value="ECO:0007669"/>
    <property type="project" value="TreeGrafter"/>
</dbReference>
<dbReference type="GO" id="GO:0003735">
    <property type="term" value="F:structural constituent of ribosome"/>
    <property type="evidence" value="ECO:0007669"/>
    <property type="project" value="InterPro"/>
</dbReference>
<evidence type="ECO:0000256" key="3">
    <source>
        <dbReference type="ARBA" id="ARBA00022730"/>
    </source>
</evidence>
<dbReference type="OrthoDB" id="9807974at2"/>
<comment type="similarity">
    <text evidence="2 8">Belongs to the bacterial ribosomal protein bS20 family.</text>
</comment>
<gene>
    <name evidence="8" type="primary">rpsT</name>
    <name evidence="10" type="ORF">EDC27_2368</name>
</gene>
<dbReference type="GO" id="GO:0006412">
    <property type="term" value="P:translation"/>
    <property type="evidence" value="ECO:0007669"/>
    <property type="project" value="UniProtKB-UniRule"/>
</dbReference>